<sequence>MISEWRNYWPRNIESPYSGIWDMTRWRWSYKVAVEGEALSVYTFEGSSSWYKVKKPLTWYKATFDSPQGNDPLALDIHEHHGERWYEIPWSWLYPKGACWLSWKNGDRRTM</sequence>
<dbReference type="Gramene" id="Tc09v2_t007720.1">
    <property type="protein sequence ID" value="Tc09v2_p007720.1"/>
    <property type="gene ID" value="Tc09v2_g007720"/>
</dbReference>
<reference evidence="1" key="1">
    <citation type="journal article" date="1997" name="Nucleic Acids Res.">
        <title>tRNAscan-SE: a program for improved detection of transfer RNA genes in genomic sequence.</title>
        <authorList>
            <person name="Lowe T.M."/>
            <person name="Eddy S.R."/>
        </authorList>
    </citation>
    <scope>NUCLEOTIDE SEQUENCE [LARGE SCALE GENOMIC DNA]</scope>
    <source>
        <strain evidence="1">r\B97-61/B2</strain>
    </source>
</reference>
<evidence type="ECO:0000313" key="1">
    <source>
        <dbReference type="Proteomes" id="UP000694886"/>
    </source>
</evidence>
<dbReference type="RefSeq" id="XP_017982619.1">
    <property type="nucleotide sequence ID" value="XM_018127130.1"/>
</dbReference>
<organism evidence="1 2">
    <name type="scientific">Theobroma cacao</name>
    <name type="common">Cacao</name>
    <name type="synonym">Cocoa</name>
    <dbReference type="NCBI Taxonomy" id="3641"/>
    <lineage>
        <taxon>Eukaryota</taxon>
        <taxon>Viridiplantae</taxon>
        <taxon>Streptophyta</taxon>
        <taxon>Embryophyta</taxon>
        <taxon>Tracheophyta</taxon>
        <taxon>Spermatophyta</taxon>
        <taxon>Magnoliopsida</taxon>
        <taxon>eudicotyledons</taxon>
        <taxon>Gunneridae</taxon>
        <taxon>Pentapetalae</taxon>
        <taxon>rosids</taxon>
        <taxon>malvids</taxon>
        <taxon>Malvales</taxon>
        <taxon>Malvaceae</taxon>
        <taxon>Byttnerioideae</taxon>
        <taxon>Theobroma</taxon>
    </lineage>
</organism>
<dbReference type="KEGG" id="tcc:18588399"/>
<dbReference type="Proteomes" id="UP000694886">
    <property type="component" value="Chromosome 9"/>
</dbReference>
<reference evidence="2" key="2">
    <citation type="submission" date="2025-08" db="UniProtKB">
        <authorList>
            <consortium name="RefSeq"/>
        </authorList>
    </citation>
    <scope>IDENTIFICATION</scope>
</reference>
<gene>
    <name evidence="2" type="primary">LOC18588399</name>
</gene>
<accession>A0AB32WYM3</accession>
<name>A0AB32WYM3_THECC</name>
<protein>
    <submittedName>
        <fullName evidence="2">Beta-galactosidase 12</fullName>
    </submittedName>
</protein>
<dbReference type="AlphaFoldDB" id="A0AB32WYM3"/>
<evidence type="ECO:0000313" key="2">
    <source>
        <dbReference type="RefSeq" id="XP_017982619.1"/>
    </source>
</evidence>
<dbReference type="GeneID" id="18588399"/>
<proteinExistence type="predicted"/>